<keyword evidence="3" id="KW-1185">Reference proteome</keyword>
<protein>
    <submittedName>
        <fullName evidence="2">Uncharacterized protein</fullName>
    </submittedName>
</protein>
<dbReference type="EMBL" id="NBII01000007">
    <property type="protein sequence ID" value="PAV16960.1"/>
    <property type="molecule type" value="Genomic_DNA"/>
</dbReference>
<accession>A0A286UBL2</accession>
<feature type="transmembrane region" description="Helical" evidence="1">
    <location>
        <begin position="37"/>
        <end position="57"/>
    </location>
</feature>
<keyword evidence="1" id="KW-1133">Transmembrane helix</keyword>
<evidence type="ECO:0000313" key="2">
    <source>
        <dbReference type="EMBL" id="PAV16960.1"/>
    </source>
</evidence>
<dbReference type="InParanoid" id="A0A286UBL2"/>
<gene>
    <name evidence="2" type="ORF">PNOK_0702400</name>
</gene>
<keyword evidence="1" id="KW-0812">Transmembrane</keyword>
<evidence type="ECO:0000256" key="1">
    <source>
        <dbReference type="SAM" id="Phobius"/>
    </source>
</evidence>
<dbReference type="Proteomes" id="UP000217199">
    <property type="component" value="Unassembled WGS sequence"/>
</dbReference>
<organism evidence="2 3">
    <name type="scientific">Pyrrhoderma noxium</name>
    <dbReference type="NCBI Taxonomy" id="2282107"/>
    <lineage>
        <taxon>Eukaryota</taxon>
        <taxon>Fungi</taxon>
        <taxon>Dikarya</taxon>
        <taxon>Basidiomycota</taxon>
        <taxon>Agaricomycotina</taxon>
        <taxon>Agaricomycetes</taxon>
        <taxon>Hymenochaetales</taxon>
        <taxon>Hymenochaetaceae</taxon>
        <taxon>Pyrrhoderma</taxon>
    </lineage>
</organism>
<reference evidence="2 3" key="1">
    <citation type="journal article" date="2017" name="Mol. Ecol.">
        <title>Comparative and population genomic landscape of Phellinus noxius: A hypervariable fungus causing root rot in trees.</title>
        <authorList>
            <person name="Chung C.L."/>
            <person name="Lee T.J."/>
            <person name="Akiba M."/>
            <person name="Lee H.H."/>
            <person name="Kuo T.H."/>
            <person name="Liu D."/>
            <person name="Ke H.M."/>
            <person name="Yokoi T."/>
            <person name="Roa M.B."/>
            <person name="Lu M.J."/>
            <person name="Chang Y.Y."/>
            <person name="Ann P.J."/>
            <person name="Tsai J.N."/>
            <person name="Chen C.Y."/>
            <person name="Tzean S.S."/>
            <person name="Ota Y."/>
            <person name="Hattori T."/>
            <person name="Sahashi N."/>
            <person name="Liou R.F."/>
            <person name="Kikuchi T."/>
            <person name="Tsai I.J."/>
        </authorList>
    </citation>
    <scope>NUCLEOTIDE SEQUENCE [LARGE SCALE GENOMIC DNA]</scope>
    <source>
        <strain evidence="2 3">FFPRI411160</strain>
    </source>
</reference>
<proteinExistence type="predicted"/>
<comment type="caution">
    <text evidence="2">The sequence shown here is derived from an EMBL/GenBank/DDBJ whole genome shotgun (WGS) entry which is preliminary data.</text>
</comment>
<dbReference type="OrthoDB" id="3268792at2759"/>
<evidence type="ECO:0000313" key="3">
    <source>
        <dbReference type="Proteomes" id="UP000217199"/>
    </source>
</evidence>
<keyword evidence="1" id="KW-0472">Membrane</keyword>
<name>A0A286UBL2_9AGAM</name>
<sequence length="364" mass="41712">MPIYTRFTASKDTVTEPPFEPGQQVSIDGGIDSSRNIIAMILAIVLFISVVISYQYLENTLARREREAHLHPQPRRTVKKNRSQAGISLPRRLLRAIQNFFQRRLDPSRGDTAASISSMDSLSSLLKFRPHPHRKPSKRKTIFTLPCLPSTRGKRVKKRPPRPLFLKKESTYVYTPKSPMDEKIGAILRSPDAFAEFQDPVRNLNFQRNDAEAQIRGTRLMSPTTYDRPTFSIDRPAHVLVEPLAFRKKKNSENGTSPIRAPEFKYLDHELLDPIDINEPVSPFSDFTSHSYTPMQHSELSMIEEAPEPSPSSFFHHDDSSEIVVHKRHRHWFSLPLTMKKPTRSADVFSIGSLSESEEERDLN</sequence>
<dbReference type="AlphaFoldDB" id="A0A286UBL2"/>